<feature type="transmembrane region" description="Helical" evidence="6">
    <location>
        <begin position="246"/>
        <end position="267"/>
    </location>
</feature>
<dbReference type="InterPro" id="IPR011701">
    <property type="entry name" value="MFS"/>
</dbReference>
<dbReference type="Pfam" id="PF07690">
    <property type="entry name" value="MFS_1"/>
    <property type="match status" value="1"/>
</dbReference>
<evidence type="ECO:0000259" key="7">
    <source>
        <dbReference type="PROSITE" id="PS50850"/>
    </source>
</evidence>
<dbReference type="GO" id="GO:0097037">
    <property type="term" value="P:heme export"/>
    <property type="evidence" value="ECO:0007669"/>
    <property type="project" value="TreeGrafter"/>
</dbReference>
<feature type="transmembrane region" description="Helical" evidence="6">
    <location>
        <begin position="503"/>
        <end position="523"/>
    </location>
</feature>
<dbReference type="EMBL" id="PZQS01000006">
    <property type="protein sequence ID" value="PVD28534.1"/>
    <property type="molecule type" value="Genomic_DNA"/>
</dbReference>
<feature type="region of interest" description="Disordered" evidence="5">
    <location>
        <begin position="1"/>
        <end position="25"/>
    </location>
</feature>
<dbReference type="STRING" id="400727.A0A2T7P526"/>
<dbReference type="GO" id="GO:0016020">
    <property type="term" value="C:membrane"/>
    <property type="evidence" value="ECO:0007669"/>
    <property type="project" value="UniProtKB-SubCell"/>
</dbReference>
<name>A0A2T7P526_POMCA</name>
<dbReference type="PROSITE" id="PS50850">
    <property type="entry name" value="MFS"/>
    <property type="match status" value="1"/>
</dbReference>
<dbReference type="GO" id="GO:0015232">
    <property type="term" value="F:heme transmembrane transporter activity"/>
    <property type="evidence" value="ECO:0007669"/>
    <property type="project" value="TreeGrafter"/>
</dbReference>
<feature type="transmembrane region" description="Helical" evidence="6">
    <location>
        <begin position="187"/>
        <end position="208"/>
    </location>
</feature>
<evidence type="ECO:0000256" key="4">
    <source>
        <dbReference type="ARBA" id="ARBA00023136"/>
    </source>
</evidence>
<feature type="transmembrane region" description="Helical" evidence="6">
    <location>
        <begin position="344"/>
        <end position="373"/>
    </location>
</feature>
<feature type="transmembrane region" description="Helical" evidence="6">
    <location>
        <begin position="379"/>
        <end position="401"/>
    </location>
</feature>
<feature type="transmembrane region" description="Helical" evidence="6">
    <location>
        <begin position="471"/>
        <end position="491"/>
    </location>
</feature>
<proteinExistence type="predicted"/>
<feature type="transmembrane region" description="Helical" evidence="6">
    <location>
        <begin position="214"/>
        <end position="234"/>
    </location>
</feature>
<keyword evidence="9" id="KW-1185">Reference proteome</keyword>
<dbReference type="PANTHER" id="PTHR10924">
    <property type="entry name" value="MAJOR FACILITATOR SUPERFAMILY PROTEIN-RELATED"/>
    <property type="match status" value="1"/>
</dbReference>
<dbReference type="Gene3D" id="1.20.1250.20">
    <property type="entry name" value="MFS general substrate transporter like domains"/>
    <property type="match status" value="2"/>
</dbReference>
<evidence type="ECO:0000256" key="3">
    <source>
        <dbReference type="ARBA" id="ARBA00022989"/>
    </source>
</evidence>
<comment type="caution">
    <text evidence="8">The sequence shown here is derived from an EMBL/GenBank/DDBJ whole genome shotgun (WGS) entry which is preliminary data.</text>
</comment>
<protein>
    <recommendedName>
        <fullName evidence="7">Major facilitator superfamily (MFS) profile domain-containing protein</fullName>
    </recommendedName>
</protein>
<feature type="transmembrane region" description="Helical" evidence="6">
    <location>
        <begin position="413"/>
        <end position="431"/>
    </location>
</feature>
<dbReference type="InterPro" id="IPR036259">
    <property type="entry name" value="MFS_trans_sf"/>
</dbReference>
<gene>
    <name evidence="8" type="ORF">C0Q70_11122</name>
</gene>
<evidence type="ECO:0000256" key="6">
    <source>
        <dbReference type="SAM" id="Phobius"/>
    </source>
</evidence>
<dbReference type="Proteomes" id="UP000245119">
    <property type="component" value="Linkage Group LG6"/>
</dbReference>
<feature type="transmembrane region" description="Helical" evidence="6">
    <location>
        <begin position="112"/>
        <end position="140"/>
    </location>
</feature>
<comment type="subcellular location">
    <subcellularLocation>
        <location evidence="1">Membrane</location>
        <topology evidence="1">Multi-pass membrane protein</topology>
    </subcellularLocation>
</comment>
<keyword evidence="3 6" id="KW-1133">Transmembrane helix</keyword>
<dbReference type="GO" id="GO:0020037">
    <property type="term" value="F:heme binding"/>
    <property type="evidence" value="ECO:0007669"/>
    <property type="project" value="TreeGrafter"/>
</dbReference>
<dbReference type="PANTHER" id="PTHR10924:SF4">
    <property type="entry name" value="GH15861P"/>
    <property type="match status" value="1"/>
</dbReference>
<evidence type="ECO:0000313" key="9">
    <source>
        <dbReference type="Proteomes" id="UP000245119"/>
    </source>
</evidence>
<evidence type="ECO:0000313" key="8">
    <source>
        <dbReference type="EMBL" id="PVD28534.1"/>
    </source>
</evidence>
<accession>A0A2T7P526</accession>
<dbReference type="CDD" id="cd17398">
    <property type="entry name" value="MFS_FLVCR_like"/>
    <property type="match status" value="1"/>
</dbReference>
<feature type="transmembrane region" description="Helical" evidence="6">
    <location>
        <begin position="287"/>
        <end position="307"/>
    </location>
</feature>
<feature type="transmembrane region" description="Helical" evidence="6">
    <location>
        <begin position="437"/>
        <end position="459"/>
    </location>
</feature>
<dbReference type="InterPro" id="IPR020846">
    <property type="entry name" value="MFS_dom"/>
</dbReference>
<dbReference type="InterPro" id="IPR049680">
    <property type="entry name" value="FLVCR1-2_SLC49-like"/>
</dbReference>
<reference evidence="8 9" key="1">
    <citation type="submission" date="2018-04" db="EMBL/GenBank/DDBJ databases">
        <title>The genome of golden apple snail Pomacea canaliculata provides insight into stress tolerance and invasive adaptation.</title>
        <authorList>
            <person name="Liu C."/>
            <person name="Liu B."/>
            <person name="Ren Y."/>
            <person name="Zhang Y."/>
            <person name="Wang H."/>
            <person name="Li S."/>
            <person name="Jiang F."/>
            <person name="Yin L."/>
            <person name="Zhang G."/>
            <person name="Qian W."/>
            <person name="Fan W."/>
        </authorList>
    </citation>
    <scope>NUCLEOTIDE SEQUENCE [LARGE SCALE GENOMIC DNA]</scope>
    <source>
        <strain evidence="8">SZHN2017</strain>
        <tissue evidence="8">Muscle</tissue>
    </source>
</reference>
<keyword evidence="2 6" id="KW-0812">Transmembrane</keyword>
<dbReference type="OrthoDB" id="422206at2759"/>
<sequence>MEKKPARGQRVAFAGGTRDAPDASEHTGFMQNTLADMECHDCASFVLCPWLRTEPERIGNKPGRSGSDPVEHDAVAIHMTEVSPGPVTKDADTNQKKLGKKGPEVVLYKRRWLMLALFSLFSMSNAYMWIHLNIIANVILRFYNESLPEDSLKQETAVDWLSLVYMLVYLVFIPFGMYILNSHGLRINNLLGCAINAIGAWLKCSAVHPASFHLLMLAQTLCGLAQVFIVSIPPRLAAVWFGHNEVSTATGIGVFGNQVGVALGFLIPPIIVPNSDSLDEIAENLNGMFYGGATICTIILLLMMCLFQSKPQHAPSKAQLLRRKTPVSANYYKSILRLMQSPSFVLLTISYGLITGCYYAFSTLLNFIVLTYFPGEEVMAGYIGLVIIITGIFGAVLAGFWLDHTKYFKATSVSIYLLCAMGMLTLTFILTLKDIGIVFVTSGVLGFFMTGYLPVGYEFAAEITYPEPEGISSGLLTTSAMVFGIVMTIGMRTMMNQISVQAANIFVTVVLFIGTIMTALIKAQYKRQEAEKKVTGELMSHTAVTQITECRARDDNRCCHFLSYQVLVIVDEMEVDVCDETQELQNHES</sequence>
<evidence type="ECO:0000256" key="5">
    <source>
        <dbReference type="SAM" id="MobiDB-lite"/>
    </source>
</evidence>
<organism evidence="8 9">
    <name type="scientific">Pomacea canaliculata</name>
    <name type="common">Golden apple snail</name>
    <dbReference type="NCBI Taxonomy" id="400727"/>
    <lineage>
        <taxon>Eukaryota</taxon>
        <taxon>Metazoa</taxon>
        <taxon>Spiralia</taxon>
        <taxon>Lophotrochozoa</taxon>
        <taxon>Mollusca</taxon>
        <taxon>Gastropoda</taxon>
        <taxon>Caenogastropoda</taxon>
        <taxon>Architaenioglossa</taxon>
        <taxon>Ampullarioidea</taxon>
        <taxon>Ampullariidae</taxon>
        <taxon>Pomacea</taxon>
    </lineage>
</organism>
<keyword evidence="4 6" id="KW-0472">Membrane</keyword>
<evidence type="ECO:0000256" key="2">
    <source>
        <dbReference type="ARBA" id="ARBA00022692"/>
    </source>
</evidence>
<dbReference type="SUPFAM" id="SSF103473">
    <property type="entry name" value="MFS general substrate transporter"/>
    <property type="match status" value="1"/>
</dbReference>
<feature type="domain" description="Major facilitator superfamily (MFS) profile" evidence="7">
    <location>
        <begin position="117"/>
        <end position="526"/>
    </location>
</feature>
<feature type="transmembrane region" description="Helical" evidence="6">
    <location>
        <begin position="160"/>
        <end position="180"/>
    </location>
</feature>
<evidence type="ECO:0000256" key="1">
    <source>
        <dbReference type="ARBA" id="ARBA00004141"/>
    </source>
</evidence>
<dbReference type="AlphaFoldDB" id="A0A2T7P526"/>